<keyword evidence="3" id="KW-1185">Reference proteome</keyword>
<feature type="compositionally biased region" description="Polar residues" evidence="1">
    <location>
        <begin position="1"/>
        <end position="10"/>
    </location>
</feature>
<protein>
    <recommendedName>
        <fullName evidence="4">Reverse transcriptase domain-containing protein</fullName>
    </recommendedName>
</protein>
<sequence>MPQPGKTQGTSHRDHGSSSSNYAPSQTHRRAQSHSNDSHTRQPSHRYGSSNSSPKRSPRRETLRSYATRFEEVATNIPATNEKVTMISFFHGLRYGPLKE</sequence>
<accession>A0AAV3P284</accession>
<evidence type="ECO:0000313" key="3">
    <source>
        <dbReference type="Proteomes" id="UP001454036"/>
    </source>
</evidence>
<dbReference type="AlphaFoldDB" id="A0AAV3P284"/>
<dbReference type="Proteomes" id="UP001454036">
    <property type="component" value="Unassembled WGS sequence"/>
</dbReference>
<evidence type="ECO:0000256" key="1">
    <source>
        <dbReference type="SAM" id="MobiDB-lite"/>
    </source>
</evidence>
<feature type="compositionally biased region" description="Polar residues" evidence="1">
    <location>
        <begin position="17"/>
        <end position="26"/>
    </location>
</feature>
<gene>
    <name evidence="2" type="ORF">LIER_42846</name>
</gene>
<organism evidence="2 3">
    <name type="scientific">Lithospermum erythrorhizon</name>
    <name type="common">Purple gromwell</name>
    <name type="synonym">Lithospermum officinale var. erythrorhizon</name>
    <dbReference type="NCBI Taxonomy" id="34254"/>
    <lineage>
        <taxon>Eukaryota</taxon>
        <taxon>Viridiplantae</taxon>
        <taxon>Streptophyta</taxon>
        <taxon>Embryophyta</taxon>
        <taxon>Tracheophyta</taxon>
        <taxon>Spermatophyta</taxon>
        <taxon>Magnoliopsida</taxon>
        <taxon>eudicotyledons</taxon>
        <taxon>Gunneridae</taxon>
        <taxon>Pentapetalae</taxon>
        <taxon>asterids</taxon>
        <taxon>lamiids</taxon>
        <taxon>Boraginales</taxon>
        <taxon>Boraginaceae</taxon>
        <taxon>Boraginoideae</taxon>
        <taxon>Lithospermeae</taxon>
        <taxon>Lithospermum</taxon>
    </lineage>
</organism>
<proteinExistence type="predicted"/>
<reference evidence="2 3" key="1">
    <citation type="submission" date="2024-01" db="EMBL/GenBank/DDBJ databases">
        <title>The complete chloroplast genome sequence of Lithospermum erythrorhizon: insights into the phylogenetic relationship among Boraginaceae species and the maternal lineages of purple gromwells.</title>
        <authorList>
            <person name="Okada T."/>
            <person name="Watanabe K."/>
        </authorList>
    </citation>
    <scope>NUCLEOTIDE SEQUENCE [LARGE SCALE GENOMIC DNA]</scope>
</reference>
<dbReference type="EMBL" id="BAABME010031284">
    <property type="protein sequence ID" value="GAA0145121.1"/>
    <property type="molecule type" value="Genomic_DNA"/>
</dbReference>
<name>A0AAV3P284_LITER</name>
<comment type="caution">
    <text evidence="2">The sequence shown here is derived from an EMBL/GenBank/DDBJ whole genome shotgun (WGS) entry which is preliminary data.</text>
</comment>
<evidence type="ECO:0000313" key="2">
    <source>
        <dbReference type="EMBL" id="GAA0145121.1"/>
    </source>
</evidence>
<evidence type="ECO:0008006" key="4">
    <source>
        <dbReference type="Google" id="ProtNLM"/>
    </source>
</evidence>
<feature type="region of interest" description="Disordered" evidence="1">
    <location>
        <begin position="1"/>
        <end position="67"/>
    </location>
</feature>